<proteinExistence type="predicted"/>
<keyword evidence="2" id="KW-1185">Reference proteome</keyword>
<accession>A0ACC2K631</accession>
<reference evidence="1 2" key="1">
    <citation type="journal article" date="2022" name="Hortic Res">
        <title>A haplotype resolved chromosomal level avocado genome allows analysis of novel avocado genes.</title>
        <authorList>
            <person name="Nath O."/>
            <person name="Fletcher S.J."/>
            <person name="Hayward A."/>
            <person name="Shaw L.M."/>
            <person name="Masouleh A.K."/>
            <person name="Furtado A."/>
            <person name="Henry R.J."/>
            <person name="Mitter N."/>
        </authorList>
    </citation>
    <scope>NUCLEOTIDE SEQUENCE [LARGE SCALE GENOMIC DNA]</scope>
    <source>
        <strain evidence="2">cv. Hass</strain>
    </source>
</reference>
<evidence type="ECO:0000313" key="2">
    <source>
        <dbReference type="Proteomes" id="UP001234297"/>
    </source>
</evidence>
<protein>
    <submittedName>
        <fullName evidence="1">Uncharacterized protein</fullName>
    </submittedName>
</protein>
<comment type="caution">
    <text evidence="1">The sequence shown here is derived from an EMBL/GenBank/DDBJ whole genome shotgun (WGS) entry which is preliminary data.</text>
</comment>
<evidence type="ECO:0000313" key="1">
    <source>
        <dbReference type="EMBL" id="KAJ8616424.1"/>
    </source>
</evidence>
<dbReference type="Proteomes" id="UP001234297">
    <property type="component" value="Chromosome 12"/>
</dbReference>
<organism evidence="1 2">
    <name type="scientific">Persea americana</name>
    <name type="common">Avocado</name>
    <dbReference type="NCBI Taxonomy" id="3435"/>
    <lineage>
        <taxon>Eukaryota</taxon>
        <taxon>Viridiplantae</taxon>
        <taxon>Streptophyta</taxon>
        <taxon>Embryophyta</taxon>
        <taxon>Tracheophyta</taxon>
        <taxon>Spermatophyta</taxon>
        <taxon>Magnoliopsida</taxon>
        <taxon>Magnoliidae</taxon>
        <taxon>Laurales</taxon>
        <taxon>Lauraceae</taxon>
        <taxon>Persea</taxon>
    </lineage>
</organism>
<sequence length="323" mass="36400">MDSSSSSSSRSEELVDQISSLSDDLLLHILLSLDMRRAVLTGILSSRWRGLWAHTQSLDFDEYRYYGIDDNDIIPFDDCNGFLNFLEFFTSVPASTSSVSTSISGTFDSIPALLDGCPLLEDLVLEESEFFGGGVLRTSSSSTSGLLLKRLTIASNSICVTEEEVGLEIEAPKLQILNLSWFKKSELLGIANLLWCSHDLENLVIKLIPSEFDSLNLESIEDDFDKEYWERLKFPFPCMVSHLMTIKIYGFMGRECVSAVDGVTARRFFEKQDEEIELVKIFLKNAAALKKITIHFCGKPDFVEEAEWLKLLQMIDQKLTALP</sequence>
<dbReference type="EMBL" id="CM056820">
    <property type="protein sequence ID" value="KAJ8616424.1"/>
    <property type="molecule type" value="Genomic_DNA"/>
</dbReference>
<gene>
    <name evidence="1" type="ORF">MRB53_035796</name>
</gene>
<name>A0ACC2K631_PERAE</name>